<evidence type="ECO:0008006" key="2">
    <source>
        <dbReference type="Google" id="ProtNLM"/>
    </source>
</evidence>
<name>A0A382WUD3_9ZZZZ</name>
<dbReference type="GO" id="GO:0016491">
    <property type="term" value="F:oxidoreductase activity"/>
    <property type="evidence" value="ECO:0007669"/>
    <property type="project" value="InterPro"/>
</dbReference>
<dbReference type="InterPro" id="IPR016162">
    <property type="entry name" value="Ald_DH_N"/>
</dbReference>
<dbReference type="InterPro" id="IPR016161">
    <property type="entry name" value="Ald_DH/histidinol_DH"/>
</dbReference>
<protein>
    <recommendedName>
        <fullName evidence="2">Aldehyde dehydrogenase domain-containing protein</fullName>
    </recommendedName>
</protein>
<dbReference type="SUPFAM" id="SSF53720">
    <property type="entry name" value="ALDH-like"/>
    <property type="match status" value="1"/>
</dbReference>
<proteinExistence type="predicted"/>
<evidence type="ECO:0000313" key="1">
    <source>
        <dbReference type="EMBL" id="SVD62015.1"/>
    </source>
</evidence>
<dbReference type="Gene3D" id="3.40.605.10">
    <property type="entry name" value="Aldehyde Dehydrogenase, Chain A, domain 1"/>
    <property type="match status" value="1"/>
</dbReference>
<dbReference type="EMBL" id="UINC01162321">
    <property type="protein sequence ID" value="SVD62015.1"/>
    <property type="molecule type" value="Genomic_DNA"/>
</dbReference>
<accession>A0A382WUD3</accession>
<reference evidence="1" key="1">
    <citation type="submission" date="2018-05" db="EMBL/GenBank/DDBJ databases">
        <authorList>
            <person name="Lanie J.A."/>
            <person name="Ng W.-L."/>
            <person name="Kazmierczak K.M."/>
            <person name="Andrzejewski T.M."/>
            <person name="Davidsen T.M."/>
            <person name="Wayne K.J."/>
            <person name="Tettelin H."/>
            <person name="Glass J.I."/>
            <person name="Rusch D."/>
            <person name="Podicherti R."/>
            <person name="Tsui H.-C.T."/>
            <person name="Winkler M.E."/>
        </authorList>
    </citation>
    <scope>NUCLEOTIDE SEQUENCE</scope>
</reference>
<feature type="non-terminal residue" evidence="1">
    <location>
        <position position="58"/>
    </location>
</feature>
<gene>
    <name evidence="1" type="ORF">METZ01_LOCUS414869</name>
</gene>
<organism evidence="1">
    <name type="scientific">marine metagenome</name>
    <dbReference type="NCBI Taxonomy" id="408172"/>
    <lineage>
        <taxon>unclassified sequences</taxon>
        <taxon>metagenomes</taxon>
        <taxon>ecological metagenomes</taxon>
    </lineage>
</organism>
<sequence>MSINRLQHIIDGNKVAGSCGRVFDVYNPAKGEVIRQIEGASAKDTADAIQVASNALQS</sequence>
<dbReference type="AlphaFoldDB" id="A0A382WUD3"/>